<evidence type="ECO:0000256" key="6">
    <source>
        <dbReference type="SAM" id="Phobius"/>
    </source>
</evidence>
<proteinExistence type="inferred from homology"/>
<organism evidence="9 10">
    <name type="scientific">Candidatus Wolfebacteria bacterium GW2011_GWC1_37_10</name>
    <dbReference type="NCBI Taxonomy" id="1619010"/>
    <lineage>
        <taxon>Bacteria</taxon>
        <taxon>Candidatus Wolfeibacteriota</taxon>
    </lineage>
</organism>
<dbReference type="InterPro" id="IPR011706">
    <property type="entry name" value="Cu-oxidase_C"/>
</dbReference>
<evidence type="ECO:0000256" key="5">
    <source>
        <dbReference type="ARBA" id="ARBA00023136"/>
    </source>
</evidence>
<comment type="caution">
    <text evidence="9">The sequence shown here is derived from an EMBL/GenBank/DDBJ whole genome shotgun (WGS) entry which is preliminary data.</text>
</comment>
<evidence type="ECO:0000256" key="1">
    <source>
        <dbReference type="ARBA" id="ARBA00004141"/>
    </source>
</evidence>
<keyword evidence="4 6" id="KW-1133">Transmembrane helix</keyword>
<feature type="transmembrane region" description="Helical" evidence="6">
    <location>
        <begin position="25"/>
        <end position="46"/>
    </location>
</feature>
<feature type="transmembrane region" description="Helical" evidence="6">
    <location>
        <begin position="95"/>
        <end position="117"/>
    </location>
</feature>
<comment type="similarity">
    <text evidence="2">Belongs to the DsbD family.</text>
</comment>
<protein>
    <submittedName>
        <fullName evidence="9">Dissimilatory nitrite reductase (NO-forming), copper type apoprotein</fullName>
    </submittedName>
</protein>
<evidence type="ECO:0000259" key="8">
    <source>
        <dbReference type="Pfam" id="PF07731"/>
    </source>
</evidence>
<evidence type="ECO:0000259" key="7">
    <source>
        <dbReference type="Pfam" id="PF02683"/>
    </source>
</evidence>
<evidence type="ECO:0000256" key="3">
    <source>
        <dbReference type="ARBA" id="ARBA00022692"/>
    </source>
</evidence>
<feature type="transmembrane region" description="Helical" evidence="6">
    <location>
        <begin position="214"/>
        <end position="242"/>
    </location>
</feature>
<evidence type="ECO:0000313" key="10">
    <source>
        <dbReference type="Proteomes" id="UP000034044"/>
    </source>
</evidence>
<gene>
    <name evidence="9" type="ORF">US36_C0017G0016</name>
</gene>
<keyword evidence="3 6" id="KW-0812">Transmembrane</keyword>
<dbReference type="Gene3D" id="2.60.40.420">
    <property type="entry name" value="Cupredoxins - blue copper proteins"/>
    <property type="match status" value="2"/>
</dbReference>
<dbReference type="EMBL" id="LBSR01000017">
    <property type="protein sequence ID" value="KKQ21598.1"/>
    <property type="molecule type" value="Genomic_DNA"/>
</dbReference>
<dbReference type="GO" id="GO:0017004">
    <property type="term" value="P:cytochrome complex assembly"/>
    <property type="evidence" value="ECO:0007669"/>
    <property type="project" value="InterPro"/>
</dbReference>
<evidence type="ECO:0000256" key="4">
    <source>
        <dbReference type="ARBA" id="ARBA00022989"/>
    </source>
</evidence>
<dbReference type="Pfam" id="PF02683">
    <property type="entry name" value="DsbD_TM"/>
    <property type="match status" value="1"/>
</dbReference>
<sequence length="758" mass="83608">MDQPSLNSIPNQNPTGETQDKNWRFLFIIFAIFLFTIFIAGLFWIFTKSTASPMGLGWFLFSFAAGLSMIVLPCTLPLAFVIVPLSMGKGYVKGFMVALAFGLGVAITLSTYGILAALLGKAFFAYASGGGEIIKNIFYAIAGTFAILFALSELKLIKFRIPSYMGAAPKFVEQKSDILKALFLGLFLGNIGIGCPHPATPIILGQIGLTADVFYGWLLFFVHAIGRIIPLLLLAILGILGVNATRSLLKHKESIARATAWGMVFVGAFLFTLGFFSHDWWVYSGMHTLLEEITQEERMLGILKGRWESAVTHIHGIPTGTGFFGLPLWLGNWVFVSMMVLPLWGYWLSLRRKLSILVEPEQGVLKKELRLKKFKYSILTIVFALTFIYILPQRFLSQQLAHQREEAGDTHKMEALAVDVGEIGKRADDLLQTIFRRENGKVIVELKTEEIVAEIAPGVTYQYWTYNGTVPGPFIKVKEGDTIEVRLTHMVHDHANIDHSFNISAFPISIASADEDGHNTAASEHEKAGHAKHSIDLHAVEGPGGGAVLTQTVSGQTTAFQFKATRPGIYVYHCASPHIPTHVANGMYGLILVEPKNGLAKVDKEFYVMQGEFYTNGVFGEKGHQEFSLEKMKKEEPEYFVFNGRVGSLSGTRALRAKVGETIRLYFGVGSHIASNFHIIGGVLDKLYPEGDIISAPHRNVQTTVVPPGGAMMAEFKLEVPGKYLLVDHSLSRAIDKGAIGEIIVEGEENPEIFKKIE</sequence>
<dbReference type="GO" id="GO:0005507">
    <property type="term" value="F:copper ion binding"/>
    <property type="evidence" value="ECO:0007669"/>
    <property type="project" value="InterPro"/>
</dbReference>
<dbReference type="GO" id="GO:0016491">
    <property type="term" value="F:oxidoreductase activity"/>
    <property type="evidence" value="ECO:0007669"/>
    <property type="project" value="InterPro"/>
</dbReference>
<dbReference type="InterPro" id="IPR051790">
    <property type="entry name" value="Cytochrome_c-biogenesis_DsbD"/>
</dbReference>
<evidence type="ECO:0000313" key="9">
    <source>
        <dbReference type="EMBL" id="KKQ21598.1"/>
    </source>
</evidence>
<comment type="subcellular location">
    <subcellularLocation>
        <location evidence="1">Membrane</location>
        <topology evidence="1">Multi-pass membrane protein</topology>
    </subcellularLocation>
</comment>
<dbReference type="PANTHER" id="PTHR31272">
    <property type="entry name" value="CYTOCHROME C-TYPE BIOGENESIS PROTEIN HI_1454-RELATED"/>
    <property type="match status" value="1"/>
</dbReference>
<dbReference type="SUPFAM" id="SSF49503">
    <property type="entry name" value="Cupredoxins"/>
    <property type="match status" value="2"/>
</dbReference>
<dbReference type="Proteomes" id="UP000034044">
    <property type="component" value="Unassembled WGS sequence"/>
</dbReference>
<feature type="transmembrane region" description="Helical" evidence="6">
    <location>
        <begin position="58"/>
        <end position="83"/>
    </location>
</feature>
<accession>A0A0G0FRG0</accession>
<feature type="domain" description="Cytochrome C biogenesis protein transmembrane" evidence="7">
    <location>
        <begin position="61"/>
        <end position="236"/>
    </location>
</feature>
<dbReference type="CDD" id="cd04208">
    <property type="entry name" value="CuRO_2_CuNIR"/>
    <property type="match status" value="1"/>
</dbReference>
<feature type="transmembrane region" description="Helical" evidence="6">
    <location>
        <begin position="374"/>
        <end position="391"/>
    </location>
</feature>
<feature type="transmembrane region" description="Helical" evidence="6">
    <location>
        <begin position="137"/>
        <end position="157"/>
    </location>
</feature>
<dbReference type="InterPro" id="IPR003834">
    <property type="entry name" value="Cyt_c_assmbl_TM_dom"/>
</dbReference>
<dbReference type="PANTHER" id="PTHR31272:SF9">
    <property type="entry name" value="BLL1027 PROTEIN"/>
    <property type="match status" value="1"/>
</dbReference>
<dbReference type="CDD" id="cd11020">
    <property type="entry name" value="CuRO_1_CuNIR"/>
    <property type="match status" value="1"/>
</dbReference>
<dbReference type="Pfam" id="PF07731">
    <property type="entry name" value="Cu-oxidase_2"/>
    <property type="match status" value="1"/>
</dbReference>
<feature type="domain" description="Plastocyanin-like" evidence="8">
    <location>
        <begin position="472"/>
        <end position="596"/>
    </location>
</feature>
<dbReference type="PATRIC" id="fig|1619010.3.peg.527"/>
<dbReference type="AlphaFoldDB" id="A0A0G0FRG0"/>
<feature type="transmembrane region" description="Helical" evidence="6">
    <location>
        <begin position="178"/>
        <end position="194"/>
    </location>
</feature>
<dbReference type="InterPro" id="IPR008972">
    <property type="entry name" value="Cupredoxin"/>
</dbReference>
<evidence type="ECO:0000256" key="2">
    <source>
        <dbReference type="ARBA" id="ARBA00006143"/>
    </source>
</evidence>
<dbReference type="FunFam" id="2.60.40.420:FF:000093">
    <property type="entry name" value="Copper-containing nitrite reductase"/>
    <property type="match status" value="1"/>
</dbReference>
<feature type="transmembrane region" description="Helical" evidence="6">
    <location>
        <begin position="254"/>
        <end position="276"/>
    </location>
</feature>
<keyword evidence="5 6" id="KW-0472">Membrane</keyword>
<name>A0A0G0FRG0_9BACT</name>
<feature type="transmembrane region" description="Helical" evidence="6">
    <location>
        <begin position="328"/>
        <end position="348"/>
    </location>
</feature>
<dbReference type="GO" id="GO:0016020">
    <property type="term" value="C:membrane"/>
    <property type="evidence" value="ECO:0007669"/>
    <property type="project" value="UniProtKB-SubCell"/>
</dbReference>
<reference evidence="9 10" key="1">
    <citation type="journal article" date="2015" name="Nature">
        <title>rRNA introns, odd ribosomes, and small enigmatic genomes across a large radiation of phyla.</title>
        <authorList>
            <person name="Brown C.T."/>
            <person name="Hug L.A."/>
            <person name="Thomas B.C."/>
            <person name="Sharon I."/>
            <person name="Castelle C.J."/>
            <person name="Singh A."/>
            <person name="Wilkins M.J."/>
            <person name="Williams K.H."/>
            <person name="Banfield J.F."/>
        </authorList>
    </citation>
    <scope>NUCLEOTIDE SEQUENCE [LARGE SCALE GENOMIC DNA]</scope>
</reference>